<dbReference type="Pfam" id="PF02520">
    <property type="entry name" value="ANIS5_cation-bd"/>
    <property type="match status" value="1"/>
</dbReference>
<dbReference type="Proteomes" id="UP000829354">
    <property type="component" value="Chromosome IV"/>
</dbReference>
<dbReference type="PANTHER" id="PTHR21593">
    <property type="entry name" value="PRION-LIKE- Q/N-RICH -DOMAIN-BEARING PROTEIN PROTEIN"/>
    <property type="match status" value="1"/>
</dbReference>
<evidence type="ECO:0000313" key="4">
    <source>
        <dbReference type="EMBL" id="UMM31249.1"/>
    </source>
</evidence>
<dbReference type="KEGG" id="cbr:CBG_08422"/>
<dbReference type="AlphaFoldDB" id="A0AAE9F0G1"/>
<dbReference type="InterPro" id="IPR052823">
    <property type="entry name" value="SXP/RAL-2_related"/>
</dbReference>
<evidence type="ECO:0000256" key="1">
    <source>
        <dbReference type="SAM" id="SignalP"/>
    </source>
</evidence>
<dbReference type="EMBL" id="CP090894">
    <property type="protein sequence ID" value="ULT98077.1"/>
    <property type="molecule type" value="Genomic_DNA"/>
</dbReference>
<dbReference type="InterPro" id="IPR003677">
    <property type="entry name" value="ANIS5_cation-bd"/>
</dbReference>
<reference evidence="3 5" key="2">
    <citation type="submission" date="2022-05" db="EMBL/GenBank/DDBJ databases">
        <title>Chromosome-level reference genomes for two strains of Caenorhabditis briggsae: an improved platform for comparative genomics.</title>
        <authorList>
            <person name="Stevens L."/>
            <person name="Andersen E.C."/>
        </authorList>
    </citation>
    <scope>NUCLEOTIDE SEQUENCE [LARGE SCALE GENOMIC DNA]</scope>
    <source>
        <strain evidence="3">QX1410_ONT</strain>
        <tissue evidence="3">Whole-organism</tissue>
    </source>
</reference>
<proteinExistence type="predicted"/>
<dbReference type="EMBL" id="CP092623">
    <property type="protein sequence ID" value="UMM31249.1"/>
    <property type="molecule type" value="Genomic_DNA"/>
</dbReference>
<dbReference type="PANTHER" id="PTHR21593:SF8">
    <property type="entry name" value="DUF148 DOMAIN-CONTAINING PROTEIN-RELATED"/>
    <property type="match status" value="1"/>
</dbReference>
<protein>
    <recommendedName>
        <fullName evidence="2">SXP/RAL-2 family protein Ani s 5-like cation-binding domain-containing protein</fullName>
    </recommendedName>
</protein>
<feature type="signal peptide" evidence="1">
    <location>
        <begin position="1"/>
        <end position="19"/>
    </location>
</feature>
<evidence type="ECO:0000313" key="3">
    <source>
        <dbReference type="EMBL" id="ULT98077.1"/>
    </source>
</evidence>
<evidence type="ECO:0000259" key="2">
    <source>
        <dbReference type="Pfam" id="PF02520"/>
    </source>
</evidence>
<name>A0AAE9F0G1_CAEBR</name>
<gene>
    <name evidence="3" type="ORF">L3Y34_005721</name>
    <name evidence="4" type="ORF">L5515_012805</name>
</gene>
<evidence type="ECO:0000313" key="5">
    <source>
        <dbReference type="Proteomes" id="UP000827892"/>
    </source>
</evidence>
<dbReference type="Proteomes" id="UP000827892">
    <property type="component" value="Chromosome IV"/>
</dbReference>
<feature type="chain" id="PRO_5044707199" description="SXP/RAL-2 family protein Ani s 5-like cation-binding domain-containing protein" evidence="1">
    <location>
        <begin position="20"/>
        <end position="147"/>
    </location>
</feature>
<feature type="domain" description="SXP/RAL-2 family protein Ani s 5-like cation-binding" evidence="2">
    <location>
        <begin position="33"/>
        <end position="138"/>
    </location>
</feature>
<reference evidence="4 6" key="1">
    <citation type="submission" date="2022-04" db="EMBL/GenBank/DDBJ databases">
        <title>Chromosome-level reference genomes for two strains of Caenorhabditis briggsae: an improved platform for comparative genomics.</title>
        <authorList>
            <person name="Stevens L."/>
            <person name="Andersen E."/>
        </authorList>
    </citation>
    <scope>NUCLEOTIDE SEQUENCE [LARGE SCALE GENOMIC DNA]</scope>
    <source>
        <strain evidence="4">VX34</strain>
        <tissue evidence="4">Whole-organism</tissue>
    </source>
</reference>
<accession>A0AAE9F0G1</accession>
<evidence type="ECO:0000313" key="6">
    <source>
        <dbReference type="Proteomes" id="UP000829354"/>
    </source>
</evidence>
<keyword evidence="6" id="KW-1185">Reference proteome</keyword>
<organism evidence="4 6">
    <name type="scientific">Caenorhabditis briggsae</name>
    <dbReference type="NCBI Taxonomy" id="6238"/>
    <lineage>
        <taxon>Eukaryota</taxon>
        <taxon>Metazoa</taxon>
        <taxon>Ecdysozoa</taxon>
        <taxon>Nematoda</taxon>
        <taxon>Chromadorea</taxon>
        <taxon>Rhabditida</taxon>
        <taxon>Rhabditina</taxon>
        <taxon>Rhabditomorpha</taxon>
        <taxon>Rhabditoidea</taxon>
        <taxon>Rhabditidae</taxon>
        <taxon>Peloderinae</taxon>
        <taxon>Caenorhabditis</taxon>
    </lineage>
</organism>
<dbReference type="OMA" id="LRTEHPW"/>
<keyword evidence="1" id="KW-0732">Signal</keyword>
<sequence length="147" mass="17084">MTSFFSLLAILALLALASADYTPLFLRNQPRNVQNGYFQIMRNLNLSQQQQEQQLAQWAQMNNLSTQYSNFLQQERQANQALSQNMSRIISRLPQVQSQLEAILQNDIQTCTQELQAIQNLRRQYPQEVPILDYIREKTSEAMGMDD</sequence>